<keyword evidence="3" id="KW-1185">Reference proteome</keyword>
<name>J9DAA7_EDHAE</name>
<keyword evidence="1" id="KW-0732">Signal</keyword>
<organism evidence="2 3">
    <name type="scientific">Edhazardia aedis (strain USNM 41457)</name>
    <name type="common">Microsporidian parasite</name>
    <dbReference type="NCBI Taxonomy" id="1003232"/>
    <lineage>
        <taxon>Eukaryota</taxon>
        <taxon>Fungi</taxon>
        <taxon>Fungi incertae sedis</taxon>
        <taxon>Microsporidia</taxon>
        <taxon>Edhazardia</taxon>
    </lineage>
</organism>
<dbReference type="EMBL" id="AFBI03000018">
    <property type="protein sequence ID" value="EJW04444.1"/>
    <property type="molecule type" value="Genomic_DNA"/>
</dbReference>
<evidence type="ECO:0008006" key="4">
    <source>
        <dbReference type="Google" id="ProtNLM"/>
    </source>
</evidence>
<dbReference type="InParanoid" id="J9DAA7"/>
<reference evidence="3" key="2">
    <citation type="submission" date="2015-07" db="EMBL/GenBank/DDBJ databases">
        <title>Contrasting host-pathogen interactions and genome evolution in two generalist and specialist microsporidian pathogens of mosquitoes.</title>
        <authorList>
            <consortium name="The Broad Institute Genomics Platform"/>
            <consortium name="The Broad Institute Genome Sequencing Center for Infectious Disease"/>
            <person name="Cuomo C.A."/>
            <person name="Sanscrainte N.D."/>
            <person name="Goldberg J.M."/>
            <person name="Heiman D."/>
            <person name="Young S."/>
            <person name="Zeng Q."/>
            <person name="Becnel J.J."/>
            <person name="Birren B.W."/>
        </authorList>
    </citation>
    <scope>NUCLEOTIDE SEQUENCE [LARGE SCALE GENOMIC DNA]</scope>
    <source>
        <strain evidence="3">USNM 41457</strain>
    </source>
</reference>
<dbReference type="HOGENOM" id="CLU_1885728_0_0_1"/>
<evidence type="ECO:0000313" key="2">
    <source>
        <dbReference type="EMBL" id="EJW04444.1"/>
    </source>
</evidence>
<sequence>MCSLYFCMIISYFMFLTLKIYENSVECSTSEREKIKSNIYQLQMEILSINNELSFPSLHPNVMMSVNHDIDELNRILRNNNFESDFVKFAVMDKLRVLEEFKNITSQKIRLLMIHKDNLRRKLQVEEANLKKYED</sequence>
<feature type="signal peptide" evidence="1">
    <location>
        <begin position="1"/>
        <end position="22"/>
    </location>
</feature>
<feature type="chain" id="PRO_5005686502" description="VPS37 C-terminal domain-containing protein" evidence="1">
    <location>
        <begin position="23"/>
        <end position="135"/>
    </location>
</feature>
<evidence type="ECO:0000313" key="3">
    <source>
        <dbReference type="Proteomes" id="UP000003163"/>
    </source>
</evidence>
<comment type="caution">
    <text evidence="2">The sequence shown here is derived from an EMBL/GenBank/DDBJ whole genome shotgun (WGS) entry which is preliminary data.</text>
</comment>
<gene>
    <name evidence="2" type="ORF">EDEG_01314</name>
</gene>
<dbReference type="VEuPathDB" id="MicrosporidiaDB:EDEG_01314"/>
<protein>
    <recommendedName>
        <fullName evidence="4">VPS37 C-terminal domain-containing protein</fullName>
    </recommendedName>
</protein>
<evidence type="ECO:0000256" key="1">
    <source>
        <dbReference type="SAM" id="SignalP"/>
    </source>
</evidence>
<accession>J9DAA7</accession>
<proteinExistence type="predicted"/>
<reference evidence="2 3" key="1">
    <citation type="submission" date="2011-08" db="EMBL/GenBank/DDBJ databases">
        <authorList>
            <person name="Liu Z.J."/>
            <person name="Shi F.L."/>
            <person name="Lu J.Q."/>
            <person name="Li M."/>
            <person name="Wang Z.L."/>
        </authorList>
    </citation>
    <scope>NUCLEOTIDE SEQUENCE [LARGE SCALE GENOMIC DNA]</scope>
    <source>
        <strain evidence="2 3">USNM 41457</strain>
    </source>
</reference>
<dbReference type="AlphaFoldDB" id="J9DAA7"/>
<dbReference type="Proteomes" id="UP000003163">
    <property type="component" value="Unassembled WGS sequence"/>
</dbReference>